<gene>
    <name evidence="2" type="ORF">FTOL_00877</name>
</gene>
<protein>
    <submittedName>
        <fullName evidence="2">Uncharacterized protein</fullName>
    </submittedName>
</protein>
<sequence>MDSTNDNTAYQTQAAWDISNHEQDPIKKFLDPTDITGALPTNQDTRDMQPLRDAALIFWTATLLAIALPMCLVDWTDVDEAGRGSRFWIHIVLVQFVALTIGLWWCLPSDRR</sequence>
<keyword evidence="1" id="KW-0472">Membrane</keyword>
<dbReference type="EMBL" id="ONZP01000030">
    <property type="protein sequence ID" value="SPJ71149.1"/>
    <property type="molecule type" value="Genomic_DNA"/>
</dbReference>
<comment type="caution">
    <text evidence="2">The sequence shown here is derived from an EMBL/GenBank/DDBJ whole genome shotgun (WGS) entry which is preliminary data.</text>
</comment>
<keyword evidence="1" id="KW-1133">Transmembrane helix</keyword>
<evidence type="ECO:0000256" key="1">
    <source>
        <dbReference type="SAM" id="Phobius"/>
    </source>
</evidence>
<evidence type="ECO:0000313" key="2">
    <source>
        <dbReference type="EMBL" id="SPJ71149.1"/>
    </source>
</evidence>
<keyword evidence="1" id="KW-0812">Transmembrane</keyword>
<keyword evidence="3" id="KW-1185">Reference proteome</keyword>
<organism evidence="2 3">
    <name type="scientific">Fusarium torulosum</name>
    <dbReference type="NCBI Taxonomy" id="33205"/>
    <lineage>
        <taxon>Eukaryota</taxon>
        <taxon>Fungi</taxon>
        <taxon>Dikarya</taxon>
        <taxon>Ascomycota</taxon>
        <taxon>Pezizomycotina</taxon>
        <taxon>Sordariomycetes</taxon>
        <taxon>Hypocreomycetidae</taxon>
        <taxon>Hypocreales</taxon>
        <taxon>Nectriaceae</taxon>
        <taxon>Fusarium</taxon>
    </lineage>
</organism>
<dbReference type="AlphaFoldDB" id="A0AAE8LZ40"/>
<name>A0AAE8LZ40_9HYPO</name>
<feature type="transmembrane region" description="Helical" evidence="1">
    <location>
        <begin position="56"/>
        <end position="75"/>
    </location>
</feature>
<feature type="transmembrane region" description="Helical" evidence="1">
    <location>
        <begin position="87"/>
        <end position="107"/>
    </location>
</feature>
<proteinExistence type="predicted"/>
<dbReference type="Proteomes" id="UP001187734">
    <property type="component" value="Unassembled WGS sequence"/>
</dbReference>
<reference evidence="2" key="1">
    <citation type="submission" date="2018-03" db="EMBL/GenBank/DDBJ databases">
        <authorList>
            <person name="Guldener U."/>
        </authorList>
    </citation>
    <scope>NUCLEOTIDE SEQUENCE</scope>
</reference>
<evidence type="ECO:0000313" key="3">
    <source>
        <dbReference type="Proteomes" id="UP001187734"/>
    </source>
</evidence>
<accession>A0AAE8LZ40</accession>